<name>M3H1G9_9LEPT</name>
<dbReference type="AlphaFoldDB" id="M3H1G9"/>
<proteinExistence type="predicted"/>
<evidence type="ECO:0000313" key="1">
    <source>
        <dbReference type="EMBL" id="EMF82991.1"/>
    </source>
</evidence>
<evidence type="ECO:0000313" key="2">
    <source>
        <dbReference type="Proteomes" id="UP000011770"/>
    </source>
</evidence>
<sequence>MFVSLTLKSLYISFVISLEVQYAAGSPAAFGIIWSKTERGDVVTPIFAKECYPSYKDSPNFIFWDLVPPEEKSISRPGYNFLEGVIDSSSGSFIDGIESSDDSKKLKFKLPASANFLGKHDPYILIVDLNTNKKKNGNLLFNVSADKALFWDSTAETTSSLFNRMRRIDQTQQAAQNSRQSREKYDLSFAYNYW</sequence>
<comment type="caution">
    <text evidence="1">The sequence shown here is derived from an EMBL/GenBank/DDBJ whole genome shotgun (WGS) entry which is preliminary data.</text>
</comment>
<dbReference type="Proteomes" id="UP000011770">
    <property type="component" value="Unassembled WGS sequence"/>
</dbReference>
<accession>M3H1G9</accession>
<organism evidence="1 2">
    <name type="scientific">Leptospira weilii serovar Topaz str. LT2116</name>
    <dbReference type="NCBI Taxonomy" id="1088540"/>
    <lineage>
        <taxon>Bacteria</taxon>
        <taxon>Pseudomonadati</taxon>
        <taxon>Spirochaetota</taxon>
        <taxon>Spirochaetia</taxon>
        <taxon>Leptospirales</taxon>
        <taxon>Leptospiraceae</taxon>
        <taxon>Leptospira</taxon>
    </lineage>
</organism>
<protein>
    <submittedName>
        <fullName evidence="1">Uncharacterized protein</fullName>
    </submittedName>
</protein>
<dbReference type="EMBL" id="AHOR02000017">
    <property type="protein sequence ID" value="EMF82991.1"/>
    <property type="molecule type" value="Genomic_DNA"/>
</dbReference>
<gene>
    <name evidence="1" type="ORF">LEP1GSC188_3075</name>
</gene>
<reference evidence="1 2" key="1">
    <citation type="submission" date="2013-01" db="EMBL/GenBank/DDBJ databases">
        <authorList>
            <person name="Harkins D.M."/>
            <person name="Durkin A.S."/>
            <person name="Brinkac L.M."/>
            <person name="Haft D.H."/>
            <person name="Selengut J.D."/>
            <person name="Sanka R."/>
            <person name="DePew J."/>
            <person name="Purushe J."/>
            <person name="Tulsiani S.M."/>
            <person name="Graham G.C."/>
            <person name="Burns M.-A."/>
            <person name="Dohnt M.F."/>
            <person name="Smythe L.D."/>
            <person name="McKay D.B."/>
            <person name="Craig S.B."/>
            <person name="Vinetz J.M."/>
            <person name="Sutton G.G."/>
            <person name="Nierman W.C."/>
            <person name="Fouts D.E."/>
        </authorList>
    </citation>
    <scope>NUCLEOTIDE SEQUENCE [LARGE SCALE GENOMIC DNA]</scope>
    <source>
        <strain evidence="1 2">LT2116</strain>
    </source>
</reference>